<name>A0ABR6W4B1_9BACT</name>
<gene>
    <name evidence="3" type="ORF">FH603_1886</name>
</gene>
<accession>A0ABR6W4B1</accession>
<dbReference type="RefSeq" id="WP_394366391.1">
    <property type="nucleotide sequence ID" value="NZ_VFIA01000009.1"/>
</dbReference>
<proteinExistence type="predicted"/>
<organism evidence="3 4">
    <name type="scientific">Spirosoma utsteinense</name>
    <dbReference type="NCBI Taxonomy" id="2585773"/>
    <lineage>
        <taxon>Bacteria</taxon>
        <taxon>Pseudomonadati</taxon>
        <taxon>Bacteroidota</taxon>
        <taxon>Cytophagia</taxon>
        <taxon>Cytophagales</taxon>
        <taxon>Cytophagaceae</taxon>
        <taxon>Spirosoma</taxon>
    </lineage>
</organism>
<evidence type="ECO:0000256" key="1">
    <source>
        <dbReference type="ARBA" id="ARBA00023235"/>
    </source>
</evidence>
<evidence type="ECO:0000313" key="4">
    <source>
        <dbReference type="Proteomes" id="UP000700732"/>
    </source>
</evidence>
<protein>
    <submittedName>
        <fullName evidence="3">tRNA pseudouridine65 synthase</fullName>
    </submittedName>
</protein>
<dbReference type="Pfam" id="PF00849">
    <property type="entry name" value="PseudoU_synth_2"/>
    <property type="match status" value="1"/>
</dbReference>
<keyword evidence="1" id="KW-0413">Isomerase</keyword>
<dbReference type="PANTHER" id="PTHR21600">
    <property type="entry name" value="MITOCHONDRIAL RNA PSEUDOURIDINE SYNTHASE"/>
    <property type="match status" value="1"/>
</dbReference>
<dbReference type="InterPro" id="IPR020103">
    <property type="entry name" value="PsdUridine_synth_cat_dom_sf"/>
</dbReference>
<sequence>MIDILTTPLPILYQTGDLVAINKPHGLLVHRSPIASDAAEFAVQLLRNQLGQRVYPVHRLDRKTGGVLLFALNEVMNATMQQQFMEGAVSKTYLAIVRGYTPDEQAIDYPLRRDDGNGGLGTLQDAFTALKTLRRTEVNVPFGKHPTSRYSLVELTPTTGRMHQLRKHMAHILHPIIGDRPHGCNKQNKLFLEQFSMNTMLLHARQIQFKHPISEETITVIAPLQAEFSRMLTTLFGMDKPEA</sequence>
<dbReference type="Gene3D" id="3.30.2350.10">
    <property type="entry name" value="Pseudouridine synthase"/>
    <property type="match status" value="1"/>
</dbReference>
<dbReference type="SUPFAM" id="SSF55120">
    <property type="entry name" value="Pseudouridine synthase"/>
    <property type="match status" value="1"/>
</dbReference>
<evidence type="ECO:0000259" key="2">
    <source>
        <dbReference type="Pfam" id="PF00849"/>
    </source>
</evidence>
<comment type="caution">
    <text evidence="3">The sequence shown here is derived from an EMBL/GenBank/DDBJ whole genome shotgun (WGS) entry which is preliminary data.</text>
</comment>
<dbReference type="InterPro" id="IPR050188">
    <property type="entry name" value="RluA_PseudoU_synthase"/>
</dbReference>
<evidence type="ECO:0000313" key="3">
    <source>
        <dbReference type="EMBL" id="MBC3791385.1"/>
    </source>
</evidence>
<keyword evidence="4" id="KW-1185">Reference proteome</keyword>
<dbReference type="InterPro" id="IPR006145">
    <property type="entry name" value="PsdUridine_synth_RsuA/RluA"/>
</dbReference>
<reference evidence="3 4" key="1">
    <citation type="submission" date="2019-06" db="EMBL/GenBank/DDBJ databases">
        <title>Spirosoma utsteinense sp. nov. isolated from Antarctic ice-free soils.</title>
        <authorList>
            <person name="Tahon G."/>
        </authorList>
    </citation>
    <scope>NUCLEOTIDE SEQUENCE [LARGE SCALE GENOMIC DNA]</scope>
    <source>
        <strain evidence="3 4">LMG 31447</strain>
    </source>
</reference>
<dbReference type="PANTHER" id="PTHR21600:SF56">
    <property type="entry name" value="TRNA PSEUDOURIDINE SYNTHASE C"/>
    <property type="match status" value="1"/>
</dbReference>
<dbReference type="Proteomes" id="UP000700732">
    <property type="component" value="Unassembled WGS sequence"/>
</dbReference>
<dbReference type="EMBL" id="VFIA01000009">
    <property type="protein sequence ID" value="MBC3791385.1"/>
    <property type="molecule type" value="Genomic_DNA"/>
</dbReference>
<feature type="domain" description="Pseudouridine synthase RsuA/RluA-like" evidence="2">
    <location>
        <begin position="17"/>
        <end position="171"/>
    </location>
</feature>